<evidence type="ECO:0000313" key="1">
    <source>
        <dbReference type="EMBL" id="EHC80828.1"/>
    </source>
</evidence>
<feature type="non-terminal residue" evidence="1">
    <location>
        <position position="31"/>
    </location>
</feature>
<dbReference type="EMBL" id="AFCT01001930">
    <property type="protein sequence ID" value="EHC80828.1"/>
    <property type="molecule type" value="Genomic_DNA"/>
</dbReference>
<evidence type="ECO:0000313" key="2">
    <source>
        <dbReference type="Proteomes" id="UP000004903"/>
    </source>
</evidence>
<dbReference type="Proteomes" id="UP000004903">
    <property type="component" value="Unassembled WGS sequence"/>
</dbReference>
<protein>
    <submittedName>
        <fullName evidence="1">Uncharacterized protein</fullName>
    </submittedName>
</protein>
<accession>G5QQF9</accession>
<gene>
    <name evidence="1" type="ORF">LTSERUB_5325</name>
</gene>
<dbReference type="AlphaFoldDB" id="G5QQF9"/>
<comment type="caution">
    <text evidence="1">The sequence shown here is derived from an EMBL/GenBank/DDBJ whole genome shotgun (WGS) entry which is preliminary data.</text>
</comment>
<organism evidence="1 2">
    <name type="scientific">Salmonella enterica subsp. enterica serovar Rubislaw str. A4-653</name>
    <dbReference type="NCBI Taxonomy" id="913081"/>
    <lineage>
        <taxon>Bacteria</taxon>
        <taxon>Pseudomonadati</taxon>
        <taxon>Pseudomonadota</taxon>
        <taxon>Gammaproteobacteria</taxon>
        <taxon>Enterobacterales</taxon>
        <taxon>Enterobacteriaceae</taxon>
        <taxon>Salmonella</taxon>
    </lineage>
</organism>
<proteinExistence type="predicted"/>
<name>G5QQF9_SALRU</name>
<reference evidence="1 2" key="1">
    <citation type="journal article" date="2011" name="BMC Genomics">
        <title>Genome sequencing reveals diversification of virulence factor content and possible host adaptation in distinct subpopulations of Salmonella enterica.</title>
        <authorList>
            <person name="den Bakker H.C."/>
            <person name="Moreno Switt A.I."/>
            <person name="Govoni G."/>
            <person name="Cummings C.A."/>
            <person name="Ranieri M.L."/>
            <person name="Degoricija L."/>
            <person name="Hoelzer K."/>
            <person name="Rodriguez-Rivera L.D."/>
            <person name="Brown S."/>
            <person name="Bolchacova E."/>
            <person name="Furtado M.R."/>
            <person name="Wiedmann M."/>
        </authorList>
    </citation>
    <scope>NUCLEOTIDE SEQUENCE [LARGE SCALE GENOMIC DNA]</scope>
    <source>
        <strain evidence="1 2">A4-653</strain>
    </source>
</reference>
<sequence length="31" mass="3662">MFRAGQQLPLFPGKIFPRCLKTRLRGDIVFR</sequence>